<accession>A0AAV0UDN7</accession>
<dbReference type="AlphaFoldDB" id="A0AAV0UDN7"/>
<proteinExistence type="predicted"/>
<comment type="caution">
    <text evidence="2">The sequence shown here is derived from an EMBL/GenBank/DDBJ whole genome shotgun (WGS) entry which is preliminary data.</text>
</comment>
<reference evidence="2" key="1">
    <citation type="submission" date="2022-12" db="EMBL/GenBank/DDBJ databases">
        <authorList>
            <person name="Webb A."/>
        </authorList>
    </citation>
    <scope>NUCLEOTIDE SEQUENCE</scope>
    <source>
        <strain evidence="2">Pd1</strain>
    </source>
</reference>
<dbReference type="Proteomes" id="UP001162029">
    <property type="component" value="Unassembled WGS sequence"/>
</dbReference>
<dbReference type="EMBL" id="CANTFM010001086">
    <property type="protein sequence ID" value="CAI5734932.1"/>
    <property type="molecule type" value="Genomic_DNA"/>
</dbReference>
<protein>
    <submittedName>
        <fullName evidence="2">Uncharacterized protein</fullName>
    </submittedName>
</protein>
<sequence>MPSDDRYGRIGTPEGVNAHSPVSESSSSSSTKSLSTTDLDKADSMQLYQLLGNTGSARHVTAGVAIYAVRQHLELPLTLFAALRRHLGCPLSFHHERARVQLLATEMWKKAGNCRAELFHQHFGGKPWCLALNELKGNLAKPLALQIDSLQTA</sequence>
<evidence type="ECO:0000256" key="1">
    <source>
        <dbReference type="SAM" id="MobiDB-lite"/>
    </source>
</evidence>
<evidence type="ECO:0000313" key="2">
    <source>
        <dbReference type="EMBL" id="CAI5734932.1"/>
    </source>
</evidence>
<evidence type="ECO:0000313" key="3">
    <source>
        <dbReference type="Proteomes" id="UP001162029"/>
    </source>
</evidence>
<organism evidence="2 3">
    <name type="scientific">Peronospora destructor</name>
    <dbReference type="NCBI Taxonomy" id="86335"/>
    <lineage>
        <taxon>Eukaryota</taxon>
        <taxon>Sar</taxon>
        <taxon>Stramenopiles</taxon>
        <taxon>Oomycota</taxon>
        <taxon>Peronosporomycetes</taxon>
        <taxon>Peronosporales</taxon>
        <taxon>Peronosporaceae</taxon>
        <taxon>Peronospora</taxon>
    </lineage>
</organism>
<feature type="region of interest" description="Disordered" evidence="1">
    <location>
        <begin position="1"/>
        <end position="36"/>
    </location>
</feature>
<feature type="compositionally biased region" description="Low complexity" evidence="1">
    <location>
        <begin position="20"/>
        <end position="36"/>
    </location>
</feature>
<gene>
    <name evidence="2" type="ORF">PDE001_LOCUS5861</name>
</gene>
<keyword evidence="3" id="KW-1185">Reference proteome</keyword>
<name>A0AAV0UDN7_9STRA</name>